<feature type="compositionally biased region" description="Low complexity" evidence="1">
    <location>
        <begin position="141"/>
        <end position="150"/>
    </location>
</feature>
<organism evidence="3 4">
    <name type="scientific">Pusillimonas noertemannii</name>
    <dbReference type="NCBI Taxonomy" id="305977"/>
    <lineage>
        <taxon>Bacteria</taxon>
        <taxon>Pseudomonadati</taxon>
        <taxon>Pseudomonadota</taxon>
        <taxon>Betaproteobacteria</taxon>
        <taxon>Burkholderiales</taxon>
        <taxon>Alcaligenaceae</taxon>
        <taxon>Pusillimonas</taxon>
    </lineage>
</organism>
<dbReference type="AlphaFoldDB" id="A0A2U1CMD1"/>
<reference evidence="3 4" key="1">
    <citation type="submission" date="2018-04" db="EMBL/GenBank/DDBJ databases">
        <title>Genomic Encyclopedia of Type Strains, Phase IV (KMG-IV): sequencing the most valuable type-strain genomes for metagenomic binning, comparative biology and taxonomic classification.</title>
        <authorList>
            <person name="Goeker M."/>
        </authorList>
    </citation>
    <scope>NUCLEOTIDE SEQUENCE [LARGE SCALE GENOMIC DNA]</scope>
    <source>
        <strain evidence="3 4">DSM 10065</strain>
    </source>
</reference>
<feature type="compositionally biased region" description="Low complexity" evidence="1">
    <location>
        <begin position="840"/>
        <end position="850"/>
    </location>
</feature>
<feature type="compositionally biased region" description="Pro residues" evidence="1">
    <location>
        <begin position="830"/>
        <end position="839"/>
    </location>
</feature>
<comment type="caution">
    <text evidence="3">The sequence shown here is derived from an EMBL/GenBank/DDBJ whole genome shotgun (WGS) entry which is preliminary data.</text>
</comment>
<proteinExistence type="predicted"/>
<evidence type="ECO:0000313" key="3">
    <source>
        <dbReference type="EMBL" id="PVY62165.1"/>
    </source>
</evidence>
<evidence type="ECO:0000256" key="1">
    <source>
        <dbReference type="SAM" id="MobiDB-lite"/>
    </source>
</evidence>
<dbReference type="Proteomes" id="UP000246145">
    <property type="component" value="Unassembled WGS sequence"/>
</dbReference>
<dbReference type="Pfam" id="PF21277">
    <property type="entry name" value="T6SS_VgrG3-like_C"/>
    <property type="match status" value="1"/>
</dbReference>
<accession>A0A2U1CMD1</accession>
<gene>
    <name evidence="3" type="ORF">C7440_1658</name>
</gene>
<evidence type="ECO:0000259" key="2">
    <source>
        <dbReference type="Pfam" id="PF21277"/>
    </source>
</evidence>
<feature type="region of interest" description="Disordered" evidence="1">
    <location>
        <begin position="830"/>
        <end position="875"/>
    </location>
</feature>
<keyword evidence="4" id="KW-1185">Reference proteome</keyword>
<name>A0A2U1CMD1_9BURK</name>
<evidence type="ECO:0000313" key="4">
    <source>
        <dbReference type="Proteomes" id="UP000246145"/>
    </source>
</evidence>
<feature type="region of interest" description="Disordered" evidence="1">
    <location>
        <begin position="790"/>
        <end position="809"/>
    </location>
</feature>
<feature type="compositionally biased region" description="Polar residues" evidence="1">
    <location>
        <begin position="82"/>
        <end position="95"/>
    </location>
</feature>
<dbReference type="OrthoDB" id="6019510at2"/>
<dbReference type="InterPro" id="IPR049073">
    <property type="entry name" value="T6SS_VgrG3-like_C"/>
</dbReference>
<feature type="domain" description="Type VI secretion system spike protein VgrG3-like C-terminal" evidence="2">
    <location>
        <begin position="554"/>
        <end position="736"/>
    </location>
</feature>
<feature type="region of interest" description="Disordered" evidence="1">
    <location>
        <begin position="118"/>
        <end position="158"/>
    </location>
</feature>
<protein>
    <recommendedName>
        <fullName evidence="2">Type VI secretion system spike protein VgrG3-like C-terminal domain-containing protein</fullName>
    </recommendedName>
</protein>
<sequence length="888" mass="91702">MLKHDDDGFLTGDPIDLTRAIDIWGEIQADVAAIRQILSAPRSEKAERPGQRASAPARREVATPSARGTVIPAAARFGNGRQKGNSPTARASNEIAQPRARAVPEAAMKAAIARSAAQAVRPTARRDASGRFVAGAGKQPGGDNNHGNNPPRDPGESTAVTGLVKRLSAAVSGSAGGIEEADPTVKAFNEIAQPLSQGYSALKGLGGDKSEKKKERWYRRIFGELRSFRKEETAFSKATNKTLKEIEKKPDEGGGGGGGGLFGGLFAKGGIASGAAMLLKKIPVLGGLIASAGNIFDIFSSESDDSLSRGEKDVKTGKGVGGLAGTLGGMWAGAKLGAAVGALGGPIGAAIGGVVGGAAGMFFGDKAGQVVGETVGGWVADLRSADIGGMISQKWEAATTWISNGWDTGMASFTSKWNEVSDGFSAKWGDLTKGMQSKWEGLVGDLKGLWGNVTKAAGEAFNWVKDKGDQANAYIKDVTGVDVKETAKAAVASTKEVAASAIASVKSAGNAANDYVKEKTGIDVKAGAGRAVDAAREGAAWVGDKATSAKDWVLGKTSKLFESGKGGAATVSTGKGDFGGASYGTYQLASKTGTLQKFLDSTQYGEQFKGMTPGTKEFNAKWKQVAKDDPAFGDAQHNFIKQTHFDPQMEKLQKSGIDLSGRGAAVKDSIWSTSVQFGGKTSLIEKALKGRDTEKMSDAEIVSAIQDYKIQNNDKLFASSSAAVRKGTLNRASQEKEKLLALAQADAAPEAGDQPRYIANQHRGSSTIVPVVAPGADKMIGDPRLLANNGPDPEDYYGNGLNNRSPAASPAASPVLMAAAPAHTVSAPAVTPPSVPAPPAIAEAPKVPVPLGSGDNGKPPQVNVPPPDAGQDVRDRRIAHIVTGGYSS</sequence>
<feature type="region of interest" description="Disordered" evidence="1">
    <location>
        <begin position="41"/>
        <end position="97"/>
    </location>
</feature>
<dbReference type="EMBL" id="QEKO01000002">
    <property type="protein sequence ID" value="PVY62165.1"/>
    <property type="molecule type" value="Genomic_DNA"/>
</dbReference>